<dbReference type="InterPro" id="IPR008948">
    <property type="entry name" value="L-Aspartase-like"/>
</dbReference>
<accession>A0A1H6C175</accession>
<dbReference type="EMBL" id="CP031311">
    <property type="protein sequence ID" value="QCC48514.1"/>
    <property type="molecule type" value="Genomic_DNA"/>
</dbReference>
<organism evidence="2 3">
    <name type="scientific">Halobellus limi</name>
    <dbReference type="NCBI Taxonomy" id="699433"/>
    <lineage>
        <taxon>Archaea</taxon>
        <taxon>Methanobacteriati</taxon>
        <taxon>Methanobacteriota</taxon>
        <taxon>Stenosarchaea group</taxon>
        <taxon>Halobacteria</taxon>
        <taxon>Halobacteriales</taxon>
        <taxon>Haloferacaceae</taxon>
        <taxon>Halobellus</taxon>
    </lineage>
</organism>
<evidence type="ECO:0000313" key="1">
    <source>
        <dbReference type="EMBL" id="QCC48514.1"/>
    </source>
</evidence>
<gene>
    <name evidence="1" type="ORF">DV707_13065</name>
    <name evidence="2" type="ORF">SAMN04488133_3101</name>
</gene>
<name>A0A1H6C175_9EURY</name>
<dbReference type="GO" id="GO:0016829">
    <property type="term" value="F:lyase activity"/>
    <property type="evidence" value="ECO:0007669"/>
    <property type="project" value="UniProtKB-KW"/>
</dbReference>
<reference evidence="1 4" key="2">
    <citation type="journal article" date="2019" name="Nat. Commun.">
        <title>A new type of DNA phosphorothioation-based antiviral system in archaea.</title>
        <authorList>
            <person name="Xiong L."/>
            <person name="Liu S."/>
            <person name="Chen S."/>
            <person name="Xiao Y."/>
            <person name="Zhu B."/>
            <person name="Gao Y."/>
            <person name="Zhang Y."/>
            <person name="Chen B."/>
            <person name="Luo J."/>
            <person name="Deng Z."/>
            <person name="Chen X."/>
            <person name="Wang L."/>
            <person name="Chen S."/>
        </authorList>
    </citation>
    <scope>NUCLEOTIDE SEQUENCE [LARGE SCALE GENOMIC DNA]</scope>
    <source>
        <strain evidence="1 4">CGMCC 1.10331</strain>
    </source>
</reference>
<dbReference type="InterPro" id="IPR024083">
    <property type="entry name" value="Fumarase/histidase_N"/>
</dbReference>
<keyword evidence="2" id="KW-0456">Lyase</keyword>
<evidence type="ECO:0000313" key="2">
    <source>
        <dbReference type="EMBL" id="SEG66405.1"/>
    </source>
</evidence>
<protein>
    <submittedName>
        <fullName evidence="1">Aromatic amino acid lyase</fullName>
    </submittedName>
    <submittedName>
        <fullName evidence="2">Histidine ammonia-lyase</fullName>
    </submittedName>
</protein>
<proteinExistence type="predicted"/>
<dbReference type="Proteomes" id="UP000296733">
    <property type="component" value="Chromosome"/>
</dbReference>
<sequence length="491" mass="52887">MITVNGSLTIQDVVAVARNEERVKLASKAVDRMANSRKAVDDIVNSDDRRVYGVNTGYGELNDKEISPEMMTQHEENVIRSNITIGDPLETDVVRATMLVRANAFAVGRSGVRPVVAERLLELLNAGIHPIVRSQGNTEDYGYSSAVGRALIGEGEVTYKDETMSAGEALSKEGIDTLSLQPREGLALMSGTSYTPGRLALLVKDVRRLVEAADVAGALSFSLVGKEPGAFSSRIGEVRPYEGFKESASIIREVTGIDATNRRQTSQDPLSLRCMPQVHGSLREFLSTAESLIRTELQSATDNPLIFPDGAVFSCGNFNAQHLSTAADSLAQSVTKVGRISERRAGLLVEGNGDLPSALTDNVGIGQGMVRAHYSAASLAAEASTVDTASTQIADVPMGKEDIQGLGALAVNNLASVVETVTYIIAIELLFIIRAHKMLQKQRDTDSTIPRDFLAELDRDTVEPDNECIHAIAERILDGTLHRVRDNSNKV</sequence>
<dbReference type="OrthoDB" id="27422at2157"/>
<dbReference type="Pfam" id="PF00221">
    <property type="entry name" value="Lyase_aromatic"/>
    <property type="match status" value="1"/>
</dbReference>
<dbReference type="RefSeq" id="WP_103992751.1">
    <property type="nucleotide sequence ID" value="NZ_CP031311.1"/>
</dbReference>
<dbReference type="Proteomes" id="UP000236740">
    <property type="component" value="Unassembled WGS sequence"/>
</dbReference>
<dbReference type="PANTHER" id="PTHR10362">
    <property type="entry name" value="HISTIDINE AMMONIA-LYASE"/>
    <property type="match status" value="1"/>
</dbReference>
<dbReference type="Gene3D" id="1.10.275.10">
    <property type="entry name" value="Fumarase/aspartase (N-terminal domain)"/>
    <property type="match status" value="1"/>
</dbReference>
<dbReference type="AlphaFoldDB" id="A0A1H6C175"/>
<dbReference type="KEGG" id="hlm:DV707_13065"/>
<evidence type="ECO:0000313" key="3">
    <source>
        <dbReference type="Proteomes" id="UP000236740"/>
    </source>
</evidence>
<keyword evidence="3" id="KW-1185">Reference proteome</keyword>
<reference evidence="2 3" key="1">
    <citation type="submission" date="2016-10" db="EMBL/GenBank/DDBJ databases">
        <authorList>
            <person name="de Groot N.N."/>
        </authorList>
    </citation>
    <scope>NUCLEOTIDE SEQUENCE [LARGE SCALE GENOMIC DNA]</scope>
    <source>
        <strain evidence="2 3">CGMCC 1.10331</strain>
    </source>
</reference>
<evidence type="ECO:0000313" key="4">
    <source>
        <dbReference type="Proteomes" id="UP000296733"/>
    </source>
</evidence>
<dbReference type="SUPFAM" id="SSF48557">
    <property type="entry name" value="L-aspartase-like"/>
    <property type="match status" value="1"/>
</dbReference>
<dbReference type="CDD" id="cd00332">
    <property type="entry name" value="PAL-HAL"/>
    <property type="match status" value="1"/>
</dbReference>
<dbReference type="EMBL" id="FNVN01000006">
    <property type="protein sequence ID" value="SEG66405.1"/>
    <property type="molecule type" value="Genomic_DNA"/>
</dbReference>
<dbReference type="InterPro" id="IPR001106">
    <property type="entry name" value="Aromatic_Lyase"/>
</dbReference>
<dbReference type="Gene3D" id="1.20.200.10">
    <property type="entry name" value="Fumarase/aspartase (Central domain)"/>
    <property type="match status" value="1"/>
</dbReference>
<dbReference type="GeneID" id="39859040"/>